<feature type="compositionally biased region" description="Low complexity" evidence="1">
    <location>
        <begin position="125"/>
        <end position="155"/>
    </location>
</feature>
<keyword evidence="4" id="KW-1185">Reference proteome</keyword>
<dbReference type="AlphaFoldDB" id="A0A2G9CEM6"/>
<evidence type="ECO:0000313" key="3">
    <source>
        <dbReference type="EMBL" id="PIM54890.1"/>
    </source>
</evidence>
<proteinExistence type="predicted"/>
<comment type="caution">
    <text evidence="3">The sequence shown here is derived from an EMBL/GenBank/DDBJ whole genome shotgun (WGS) entry which is preliminary data.</text>
</comment>
<feature type="signal peptide" evidence="2">
    <location>
        <begin position="1"/>
        <end position="18"/>
    </location>
</feature>
<evidence type="ECO:0008006" key="5">
    <source>
        <dbReference type="Google" id="ProtNLM"/>
    </source>
</evidence>
<reference evidence="3 4" key="1">
    <citation type="submission" date="2017-11" db="EMBL/GenBank/DDBJ databases">
        <title>Draft genome sequence of Mitsuaria sp. HWN-4.</title>
        <authorList>
            <person name="Gundlapally S.R."/>
        </authorList>
    </citation>
    <scope>NUCLEOTIDE SEQUENCE [LARGE SCALE GENOMIC DNA]</scope>
    <source>
        <strain evidence="3 4">HWN-4</strain>
    </source>
</reference>
<name>A0A2G9CEM6_9BURK</name>
<feature type="chain" id="PRO_5013950242" description="DUF3108 domain-containing protein" evidence="2">
    <location>
        <begin position="19"/>
        <end position="260"/>
    </location>
</feature>
<evidence type="ECO:0000313" key="4">
    <source>
        <dbReference type="Proteomes" id="UP000231501"/>
    </source>
</evidence>
<dbReference type="Proteomes" id="UP000231501">
    <property type="component" value="Unassembled WGS sequence"/>
</dbReference>
<feature type="region of interest" description="Disordered" evidence="1">
    <location>
        <begin position="102"/>
        <end position="156"/>
    </location>
</feature>
<dbReference type="EMBL" id="PEOG01000006">
    <property type="protein sequence ID" value="PIM54890.1"/>
    <property type="molecule type" value="Genomic_DNA"/>
</dbReference>
<organism evidence="3 4">
    <name type="scientific">Roseateles chitinivorans</name>
    <dbReference type="NCBI Taxonomy" id="2917965"/>
    <lineage>
        <taxon>Bacteria</taxon>
        <taxon>Pseudomonadati</taxon>
        <taxon>Pseudomonadota</taxon>
        <taxon>Betaproteobacteria</taxon>
        <taxon>Burkholderiales</taxon>
        <taxon>Sphaerotilaceae</taxon>
        <taxon>Roseateles</taxon>
    </lineage>
</organism>
<dbReference type="InterPro" id="IPR045767">
    <property type="entry name" value="DUF6134"/>
</dbReference>
<keyword evidence="2" id="KW-0732">Signal</keyword>
<feature type="compositionally biased region" description="Basic and acidic residues" evidence="1">
    <location>
        <begin position="106"/>
        <end position="120"/>
    </location>
</feature>
<accession>A0A2G9CEM6</accession>
<dbReference type="Pfam" id="PF19630">
    <property type="entry name" value="DUF6134"/>
    <property type="match status" value="1"/>
</dbReference>
<evidence type="ECO:0000256" key="2">
    <source>
        <dbReference type="SAM" id="SignalP"/>
    </source>
</evidence>
<gene>
    <name evidence="3" type="ORF">CS062_01415</name>
</gene>
<sequence>MRAIIVAVGSISGASVGAATPGAEATPEPRTAEAVAVAGGSWDFEVRLDGKPIGSHRFEVAGEPDARTVRSVARFDVKLLGLTVFRYRHEARERWRGDCLQGLQSRTDDDGKPIDVDKSFGPRVPSTASPAPSTLTSPSAPPAASGSTSPAASTAGTGGSDCLMSYAYWHPALVRQQRLLNPQTGEVDEVRIERLPDASITVAGRELEAMRWRLTATPPVVAGKPAERQQLTLWRARSDGRWVGLDAVVKGGRMLTYRLR</sequence>
<protein>
    <recommendedName>
        <fullName evidence="5">DUF3108 domain-containing protein</fullName>
    </recommendedName>
</protein>
<evidence type="ECO:0000256" key="1">
    <source>
        <dbReference type="SAM" id="MobiDB-lite"/>
    </source>
</evidence>